<name>A0ACC1PZ50_9APHY</name>
<evidence type="ECO:0000313" key="1">
    <source>
        <dbReference type="EMBL" id="KAJ3004761.1"/>
    </source>
</evidence>
<reference evidence="1" key="1">
    <citation type="submission" date="2022-08" db="EMBL/GenBank/DDBJ databases">
        <title>Genome Sequence of Pycnoporus sanguineus.</title>
        <authorList>
            <person name="Buettner E."/>
        </authorList>
    </citation>
    <scope>NUCLEOTIDE SEQUENCE</scope>
    <source>
        <strain evidence="1">CG-C14</strain>
    </source>
</reference>
<evidence type="ECO:0000313" key="2">
    <source>
        <dbReference type="Proteomes" id="UP001144978"/>
    </source>
</evidence>
<gene>
    <name evidence="1" type="ORF">NUW54_g4661</name>
</gene>
<accession>A0ACC1PZ50</accession>
<organism evidence="1 2">
    <name type="scientific">Trametes sanguinea</name>
    <dbReference type="NCBI Taxonomy" id="158606"/>
    <lineage>
        <taxon>Eukaryota</taxon>
        <taxon>Fungi</taxon>
        <taxon>Dikarya</taxon>
        <taxon>Basidiomycota</taxon>
        <taxon>Agaricomycotina</taxon>
        <taxon>Agaricomycetes</taxon>
        <taxon>Polyporales</taxon>
        <taxon>Polyporaceae</taxon>
        <taxon>Trametes</taxon>
    </lineage>
</organism>
<proteinExistence type="predicted"/>
<comment type="caution">
    <text evidence="1">The sequence shown here is derived from an EMBL/GenBank/DDBJ whole genome shotgun (WGS) entry which is preliminary data.</text>
</comment>
<keyword evidence="2" id="KW-1185">Reference proteome</keyword>
<sequence length="990" mass="108952">MDSPDTAPGSQVAEIGHQLTPSASQTFAPDSQQDIIVAVASAMSREVVGLSGTGPTKPSGSQLLYPMGRDSSEDESFESASSDSESDDGKSATESECTDIESDISNSELADILPRMSRPVAPATKRSKKRPRSVRQSALTANEVLLPKKTAQKRKRKSGSKKTPSKRAKTAAKPLPASANCVSEPAMGAAVPSQAGLSSATASFTPVCNVTTEVQSGLASGEPTATAIEKKQRNLIYAFYEEVPHNAKGAAGAAGDKHYQCYHAGKDGGRKILTLTRKMKGSVTGLTGHLERHFPHMHRLYELMRCRKTPPSVLELQIARGEMTLPQDSEAYIKDLEDKAAKLMPSTGPWDQAVFTELLAEWIAACDQPFDAVEKPEFIKLLQFVHHRPTRLAVPSATTIKRRISEMSDDYVQELILLLKGLPGKVSLSLDAWSSSNGYAFLAIVMHYVTNDWQLGTQSTTLIPLQESESASEHAIGGENMADVVWRTMAMYGITDRVLAINCDNATSNDTLLAEIEHRCNEVGIPFSATNARMRCVPHTVHLSAIELLATLGIIKKSDANQAASSRSNYQDSVTAPTDREYDNLAGAQGESESDIAADAMSSDPHHNMLDALRKVIRAVRASPQRRQAWLAEVKRSLATSTTTPATSDHEAPLMLILDVPTRWSSTHQMLRRALDYRYQIDSFVATNRDLRSFEMASDDWEAIEIVTQWLRLYRDATTEMSTTKQATLSEVHTVFKGLQDHVRACLRDLPSGAAPALRTGLLAAHQKLSDYYFIYNGSPFYTWASILDPRINYSNLVADSSDDPEMYDQLADRLEELKVYFKTNYCQSTTSTIAGPSTSTRPTGTPMTYSLSAPPSTPRRHASWPALPKPSPKKANFTARYDSRSSEGDLPEEELTTYLALRPKSFKTCNPLQWWSSHAREFPNLSRLARDILTIPGCAVAVERVFSGGRDTISLRRASLQPDTIRKLMLVKHRLRQIRNTVRSIDVNE</sequence>
<protein>
    <submittedName>
        <fullName evidence="1">Uncharacterized protein</fullName>
    </submittedName>
</protein>
<dbReference type="Proteomes" id="UP001144978">
    <property type="component" value="Unassembled WGS sequence"/>
</dbReference>
<dbReference type="EMBL" id="JANSHE010001079">
    <property type="protein sequence ID" value="KAJ3004761.1"/>
    <property type="molecule type" value="Genomic_DNA"/>
</dbReference>